<dbReference type="RefSeq" id="WP_167855029.1">
    <property type="nucleotide sequence ID" value="NZ_SRLE01000055.1"/>
</dbReference>
<feature type="non-terminal residue" evidence="2">
    <location>
        <position position="208"/>
    </location>
</feature>
<dbReference type="Proteomes" id="UP000298050">
    <property type="component" value="Unassembled WGS sequence"/>
</dbReference>
<dbReference type="InterPro" id="IPR037069">
    <property type="entry name" value="AcylCoA_DH/ox_N_sf"/>
</dbReference>
<dbReference type="Gene3D" id="1.10.540.10">
    <property type="entry name" value="Acyl-CoA dehydrogenase/oxidase, N-terminal domain"/>
    <property type="match status" value="1"/>
</dbReference>
<evidence type="ECO:0000259" key="1">
    <source>
        <dbReference type="Pfam" id="PF02771"/>
    </source>
</evidence>
<dbReference type="Pfam" id="PF02771">
    <property type="entry name" value="Acyl-CoA_dh_N"/>
    <property type="match status" value="1"/>
</dbReference>
<accession>A0A4Z0LSA6</accession>
<comment type="caution">
    <text evidence="2">The sequence shown here is derived from an EMBL/GenBank/DDBJ whole genome shotgun (WGS) entry which is preliminary data.</text>
</comment>
<evidence type="ECO:0000313" key="2">
    <source>
        <dbReference type="EMBL" id="TGD70243.1"/>
    </source>
</evidence>
<dbReference type="InterPro" id="IPR009100">
    <property type="entry name" value="AcylCoA_DH/oxidase_NM_dom_sf"/>
</dbReference>
<name>A0A4Z0LSA6_9GAMM</name>
<dbReference type="GO" id="GO:0016627">
    <property type="term" value="F:oxidoreductase activity, acting on the CH-CH group of donors"/>
    <property type="evidence" value="ECO:0007669"/>
    <property type="project" value="InterPro"/>
</dbReference>
<sequence length="208" mass="21735">MNLSLPEDSLLIRDMFQRFFEGESTMERVRAAEPVGFDAALWRELVALDAPCMRLSAEVGGAGMGLFDACLMMEEAGRRLASVPLAEAVAAVRLLGEVGGDTAQQWIGRVADGETVITLALQPVAADTPQWVPGAAVAKAILSFDGDSLALEEPASALEAPATLGGNALALFRSGAGKREVLASGEAARSAWAQAVELSLIPISSPRD</sequence>
<dbReference type="EMBL" id="SRLE01000055">
    <property type="protein sequence ID" value="TGD70243.1"/>
    <property type="molecule type" value="Genomic_DNA"/>
</dbReference>
<keyword evidence="3" id="KW-1185">Reference proteome</keyword>
<proteinExistence type="predicted"/>
<protein>
    <submittedName>
        <fullName evidence="2">Acyl-CoA dehydrogenase</fullName>
    </submittedName>
</protein>
<dbReference type="GO" id="GO:0050660">
    <property type="term" value="F:flavin adenine dinucleotide binding"/>
    <property type="evidence" value="ECO:0007669"/>
    <property type="project" value="InterPro"/>
</dbReference>
<reference evidence="2 3" key="1">
    <citation type="submission" date="2019-04" db="EMBL/GenBank/DDBJ databases">
        <title>Taxonomy of novel Haliea sp. from mangrove soil of West Coast of India.</title>
        <authorList>
            <person name="Verma A."/>
            <person name="Kumar P."/>
            <person name="Krishnamurthi S."/>
        </authorList>
    </citation>
    <scope>NUCLEOTIDE SEQUENCE [LARGE SCALE GENOMIC DNA]</scope>
    <source>
        <strain evidence="2 3">SAOS-164</strain>
    </source>
</reference>
<dbReference type="InterPro" id="IPR013786">
    <property type="entry name" value="AcylCoA_DH/ox_N"/>
</dbReference>
<organism evidence="2 3">
    <name type="scientific">Mangrovimicrobium sediminis</name>
    <dbReference type="NCBI Taxonomy" id="2562682"/>
    <lineage>
        <taxon>Bacteria</taxon>
        <taxon>Pseudomonadati</taxon>
        <taxon>Pseudomonadota</taxon>
        <taxon>Gammaproteobacteria</taxon>
        <taxon>Cellvibrionales</taxon>
        <taxon>Halieaceae</taxon>
        <taxon>Mangrovimicrobium</taxon>
    </lineage>
</organism>
<dbReference type="SUPFAM" id="SSF56645">
    <property type="entry name" value="Acyl-CoA dehydrogenase NM domain-like"/>
    <property type="match status" value="1"/>
</dbReference>
<gene>
    <name evidence="2" type="ORF">E4634_21265</name>
</gene>
<dbReference type="AlphaFoldDB" id="A0A4Z0LSA6"/>
<evidence type="ECO:0000313" key="3">
    <source>
        <dbReference type="Proteomes" id="UP000298050"/>
    </source>
</evidence>
<feature type="domain" description="Acyl-CoA dehydrogenase/oxidase N-terminal" evidence="1">
    <location>
        <begin position="7"/>
        <end position="114"/>
    </location>
</feature>